<dbReference type="EMBL" id="CAJFCV020000001">
    <property type="protein sequence ID" value="CAG9079624.1"/>
    <property type="molecule type" value="Genomic_DNA"/>
</dbReference>
<name>A0A7I8XH11_BURXY</name>
<protein>
    <submittedName>
        <fullName evidence="3">(pine wood nematode) hypothetical protein</fullName>
    </submittedName>
</protein>
<dbReference type="PANTHER" id="PTHR46520">
    <property type="entry name" value="SERINE BETA-LACTAMASE-LIKE PROTEIN LACTB, MITOCHONDRIAL"/>
    <property type="match status" value="1"/>
</dbReference>
<dbReference type="InterPro" id="IPR052794">
    <property type="entry name" value="Mito_Ser_Protease_LACTB"/>
</dbReference>
<dbReference type="SUPFAM" id="SSF56601">
    <property type="entry name" value="beta-lactamase/transpeptidase-like"/>
    <property type="match status" value="1"/>
</dbReference>
<feature type="chain" id="PRO_5035385059" evidence="1">
    <location>
        <begin position="25"/>
        <end position="432"/>
    </location>
</feature>
<dbReference type="SMR" id="A0A7I8XH11"/>
<keyword evidence="1" id="KW-0732">Signal</keyword>
<dbReference type="GO" id="GO:0019216">
    <property type="term" value="P:regulation of lipid metabolic process"/>
    <property type="evidence" value="ECO:0007669"/>
    <property type="project" value="TreeGrafter"/>
</dbReference>
<reference evidence="3" key="1">
    <citation type="submission" date="2020-09" db="EMBL/GenBank/DDBJ databases">
        <authorList>
            <person name="Kikuchi T."/>
        </authorList>
    </citation>
    <scope>NUCLEOTIDE SEQUENCE</scope>
    <source>
        <strain evidence="3">Ka4C1</strain>
    </source>
</reference>
<dbReference type="Pfam" id="PF00144">
    <property type="entry name" value="Beta-lactamase"/>
    <property type="match status" value="1"/>
</dbReference>
<feature type="signal peptide" evidence="1">
    <location>
        <begin position="1"/>
        <end position="24"/>
    </location>
</feature>
<dbReference type="InterPro" id="IPR012338">
    <property type="entry name" value="Beta-lactam/transpept-like"/>
</dbReference>
<proteinExistence type="predicted"/>
<dbReference type="Proteomes" id="UP000582659">
    <property type="component" value="Unassembled WGS sequence"/>
</dbReference>
<sequence length="432" mass="47716">MTWSKTLGVSLAAASLVGISQTNGFQGQFRESSYSVETKRAQKATELVERWMKVSGTPGATVAVSVDGRLVYSQGFGLADVENSSKCHSNSVMRIASISKPVTATIAAKLVDNGALDLEKSIYEYLPDFPKKKWDGKEVDITVRQLLGHRGGIRHYDKNPETSPDEPHPKTIDELYQSYNEKEPKYEFLLRKRFENTTEALELFKNDDLIKKPGDFSYTTHGFALLAACLEKASGKSFKKLASELFTDLGMNSTCLDVNDKIISNRARYYRRNRKHELVNVPEVDVSYKHAGGGILSTSQDLLKLANVALASSLGVPGAYLTQSTMKEFLNEKYRTDDYKHFYALGWMVTPDTKQVSGTKQNQTGYFYHTGAATGCSSLVLFKPTTLSSTKPPAGPKGVCVTILANCQEVYDDITKLGEELVNVFVAESGDL</sequence>
<dbReference type="Gene3D" id="3.40.710.10">
    <property type="entry name" value="DD-peptidase/beta-lactamase superfamily"/>
    <property type="match status" value="1"/>
</dbReference>
<dbReference type="GO" id="GO:0008233">
    <property type="term" value="F:peptidase activity"/>
    <property type="evidence" value="ECO:0007669"/>
    <property type="project" value="TreeGrafter"/>
</dbReference>
<evidence type="ECO:0000313" key="4">
    <source>
        <dbReference type="Proteomes" id="UP000659654"/>
    </source>
</evidence>
<feature type="domain" description="Beta-lactamase-related" evidence="2">
    <location>
        <begin position="47"/>
        <end position="409"/>
    </location>
</feature>
<dbReference type="GO" id="GO:0006508">
    <property type="term" value="P:proteolysis"/>
    <property type="evidence" value="ECO:0007669"/>
    <property type="project" value="TreeGrafter"/>
</dbReference>
<keyword evidence="4" id="KW-1185">Reference proteome</keyword>
<evidence type="ECO:0000313" key="3">
    <source>
        <dbReference type="EMBL" id="CAD5207942.1"/>
    </source>
</evidence>
<dbReference type="OrthoDB" id="5946976at2759"/>
<dbReference type="InterPro" id="IPR001466">
    <property type="entry name" value="Beta-lactam-related"/>
</dbReference>
<dbReference type="PANTHER" id="PTHR46520:SF1">
    <property type="entry name" value="SERINE BETA-LACTAMASE-LIKE PROTEIN LACTB, MITOCHONDRIAL"/>
    <property type="match status" value="1"/>
</dbReference>
<gene>
    <name evidence="3" type="ORF">BXYJ_LOCUS178</name>
</gene>
<comment type="caution">
    <text evidence="3">The sequence shown here is derived from an EMBL/GenBank/DDBJ whole genome shotgun (WGS) entry which is preliminary data.</text>
</comment>
<dbReference type="AlphaFoldDB" id="A0A7I8XH11"/>
<accession>A0A7I8XH11</accession>
<evidence type="ECO:0000256" key="1">
    <source>
        <dbReference type="SAM" id="SignalP"/>
    </source>
</evidence>
<evidence type="ECO:0000259" key="2">
    <source>
        <dbReference type="Pfam" id="PF00144"/>
    </source>
</evidence>
<dbReference type="EMBL" id="CAJFDI010000001">
    <property type="protein sequence ID" value="CAD5207942.1"/>
    <property type="molecule type" value="Genomic_DNA"/>
</dbReference>
<organism evidence="3 4">
    <name type="scientific">Bursaphelenchus xylophilus</name>
    <name type="common">Pinewood nematode worm</name>
    <name type="synonym">Aphelenchoides xylophilus</name>
    <dbReference type="NCBI Taxonomy" id="6326"/>
    <lineage>
        <taxon>Eukaryota</taxon>
        <taxon>Metazoa</taxon>
        <taxon>Ecdysozoa</taxon>
        <taxon>Nematoda</taxon>
        <taxon>Chromadorea</taxon>
        <taxon>Rhabditida</taxon>
        <taxon>Tylenchina</taxon>
        <taxon>Tylenchomorpha</taxon>
        <taxon>Aphelenchoidea</taxon>
        <taxon>Aphelenchoididae</taxon>
        <taxon>Bursaphelenchus</taxon>
    </lineage>
</organism>
<dbReference type="GO" id="GO:0005739">
    <property type="term" value="C:mitochondrion"/>
    <property type="evidence" value="ECO:0007669"/>
    <property type="project" value="TreeGrafter"/>
</dbReference>
<dbReference type="Proteomes" id="UP000659654">
    <property type="component" value="Unassembled WGS sequence"/>
</dbReference>